<dbReference type="Proteomes" id="UP000479710">
    <property type="component" value="Unassembled WGS sequence"/>
</dbReference>
<accession>A0A6G1D9E4</accession>
<dbReference type="OrthoDB" id="657590at2759"/>
<protein>
    <submittedName>
        <fullName evidence="1">Uncharacterized protein</fullName>
    </submittedName>
</protein>
<gene>
    <name evidence="1" type="ORF">E2562_030228</name>
</gene>
<evidence type="ECO:0000313" key="1">
    <source>
        <dbReference type="EMBL" id="KAF0908932.1"/>
    </source>
</evidence>
<dbReference type="EMBL" id="SPHZ02000007">
    <property type="protein sequence ID" value="KAF0908932.1"/>
    <property type="molecule type" value="Genomic_DNA"/>
</dbReference>
<comment type="caution">
    <text evidence="1">The sequence shown here is derived from an EMBL/GenBank/DDBJ whole genome shotgun (WGS) entry which is preliminary data.</text>
</comment>
<name>A0A6G1D9E4_9ORYZ</name>
<reference evidence="1 2" key="1">
    <citation type="submission" date="2019-11" db="EMBL/GenBank/DDBJ databases">
        <title>Whole genome sequence of Oryza granulata.</title>
        <authorList>
            <person name="Li W."/>
        </authorList>
    </citation>
    <scope>NUCLEOTIDE SEQUENCE [LARGE SCALE GENOMIC DNA]</scope>
    <source>
        <strain evidence="2">cv. Menghai</strain>
        <tissue evidence="1">Leaf</tissue>
    </source>
</reference>
<organism evidence="1 2">
    <name type="scientific">Oryza meyeriana var. granulata</name>
    <dbReference type="NCBI Taxonomy" id="110450"/>
    <lineage>
        <taxon>Eukaryota</taxon>
        <taxon>Viridiplantae</taxon>
        <taxon>Streptophyta</taxon>
        <taxon>Embryophyta</taxon>
        <taxon>Tracheophyta</taxon>
        <taxon>Spermatophyta</taxon>
        <taxon>Magnoliopsida</taxon>
        <taxon>Liliopsida</taxon>
        <taxon>Poales</taxon>
        <taxon>Poaceae</taxon>
        <taxon>BOP clade</taxon>
        <taxon>Oryzoideae</taxon>
        <taxon>Oryzeae</taxon>
        <taxon>Oryzinae</taxon>
        <taxon>Oryza</taxon>
        <taxon>Oryza meyeriana</taxon>
    </lineage>
</organism>
<proteinExistence type="predicted"/>
<keyword evidence="2" id="KW-1185">Reference proteome</keyword>
<evidence type="ECO:0000313" key="2">
    <source>
        <dbReference type="Proteomes" id="UP000479710"/>
    </source>
</evidence>
<dbReference type="AlphaFoldDB" id="A0A6G1D9E4"/>
<sequence>MNEETNVIIRTVDSPNIRITVCYRSLAALAHRLDEWDLDMPSMATDLLVRGSGHRAPVVYGDYLRELTLLRLELHDSLRLPSLRSLTLQSVVVAVPFAPGEWCRQMEDLSLEDCTVEHRQVDIRLPRLKLLIMDDVNVWPRHRYELAPFGHVTVDAPALETLLVICSTGWTVEYESFTLRAPALRRLSWWEQFTERVLLDVGMPGAVTEGTIEFKSNGKREEMSCREMKYYRRS</sequence>